<evidence type="ECO:0000256" key="6">
    <source>
        <dbReference type="SAM" id="Coils"/>
    </source>
</evidence>
<feature type="domain" description="Ribosome receptor lysine/proline rich" evidence="9">
    <location>
        <begin position="33"/>
        <end position="160"/>
    </location>
</feature>
<feature type="compositionally biased region" description="Low complexity" evidence="7">
    <location>
        <begin position="146"/>
        <end position="156"/>
    </location>
</feature>
<dbReference type="STRING" id="38654.A0A1U8DE39"/>
<organism evidence="10 12">
    <name type="scientific">Alligator sinensis</name>
    <name type="common">Chinese alligator</name>
    <dbReference type="NCBI Taxonomy" id="38654"/>
    <lineage>
        <taxon>Eukaryota</taxon>
        <taxon>Metazoa</taxon>
        <taxon>Chordata</taxon>
        <taxon>Craniata</taxon>
        <taxon>Vertebrata</taxon>
        <taxon>Euteleostomi</taxon>
        <taxon>Archelosauria</taxon>
        <taxon>Archosauria</taxon>
        <taxon>Crocodylia</taxon>
        <taxon>Alligatoridae</taxon>
        <taxon>Alligatorinae</taxon>
        <taxon>Alligator</taxon>
    </lineage>
</organism>
<feature type="transmembrane region" description="Helical" evidence="8">
    <location>
        <begin position="9"/>
        <end position="28"/>
    </location>
</feature>
<evidence type="ECO:0000256" key="4">
    <source>
        <dbReference type="ARBA" id="ARBA00022989"/>
    </source>
</evidence>
<gene>
    <name evidence="11 12" type="primary">RRBP1</name>
</gene>
<keyword evidence="3" id="KW-0256">Endoplasmic reticulum</keyword>
<keyword evidence="5 8" id="KW-0472">Membrane</keyword>
<evidence type="ECO:0000259" key="9">
    <source>
        <dbReference type="Pfam" id="PF05104"/>
    </source>
</evidence>
<feature type="coiled-coil region" evidence="6">
    <location>
        <begin position="676"/>
        <end position="852"/>
    </location>
</feature>
<feature type="compositionally biased region" description="Basic and acidic residues" evidence="7">
    <location>
        <begin position="41"/>
        <end position="56"/>
    </location>
</feature>
<evidence type="ECO:0000256" key="1">
    <source>
        <dbReference type="ARBA" id="ARBA00004389"/>
    </source>
</evidence>
<feature type="domain" description="Ribosome receptor lysine/proline rich" evidence="9">
    <location>
        <begin position="816"/>
        <end position="942"/>
    </location>
</feature>
<name>A0A1U8DE39_ALLSI</name>
<comment type="subcellular location">
    <subcellularLocation>
        <location evidence="1">Endoplasmic reticulum membrane</location>
        <topology evidence="1">Single-pass membrane protein</topology>
    </subcellularLocation>
</comment>
<feature type="region of interest" description="Disordered" evidence="7">
    <location>
        <begin position="120"/>
        <end position="166"/>
    </location>
</feature>
<dbReference type="CTD" id="6238"/>
<evidence type="ECO:0000313" key="12">
    <source>
        <dbReference type="RefSeq" id="XP_025067898.1"/>
    </source>
</evidence>
<dbReference type="KEGG" id="asn:102375631"/>
<dbReference type="RefSeq" id="XP_025067898.1">
    <property type="nucleotide sequence ID" value="XM_025212113.1"/>
</dbReference>
<keyword evidence="10" id="KW-1185">Reference proteome</keyword>
<feature type="region of interest" description="Disordered" evidence="7">
    <location>
        <begin position="180"/>
        <end position="227"/>
    </location>
</feature>
<dbReference type="Proteomes" id="UP000189705">
    <property type="component" value="Unplaced"/>
</dbReference>
<dbReference type="RefSeq" id="XP_006030498.1">
    <property type="nucleotide sequence ID" value="XM_006030436.3"/>
</dbReference>
<dbReference type="InterPro" id="IPR040248">
    <property type="entry name" value="RRBP1"/>
</dbReference>
<evidence type="ECO:0000256" key="3">
    <source>
        <dbReference type="ARBA" id="ARBA00022824"/>
    </source>
</evidence>
<dbReference type="PANTHER" id="PTHR18939:SF4">
    <property type="entry name" value="RIBOSOME-BINDING PROTEIN 1"/>
    <property type="match status" value="1"/>
</dbReference>
<dbReference type="AlphaFoldDB" id="A0A1U8DE39"/>
<dbReference type="PANTHER" id="PTHR18939">
    <property type="entry name" value="RIBOSOME BINDING PROTEIN-1"/>
    <property type="match status" value="1"/>
</dbReference>
<feature type="coiled-coil region" evidence="6">
    <location>
        <begin position="280"/>
        <end position="321"/>
    </location>
</feature>
<evidence type="ECO:0000313" key="11">
    <source>
        <dbReference type="RefSeq" id="XP_006030498.1"/>
    </source>
</evidence>
<dbReference type="GeneID" id="102375631"/>
<feature type="coiled-coil region" evidence="6">
    <location>
        <begin position="351"/>
        <end position="489"/>
    </location>
</feature>
<keyword evidence="2 8" id="KW-0812">Transmembrane</keyword>
<evidence type="ECO:0000256" key="8">
    <source>
        <dbReference type="SAM" id="Phobius"/>
    </source>
</evidence>
<proteinExistence type="predicted"/>
<dbReference type="GO" id="GO:0005789">
    <property type="term" value="C:endoplasmic reticulum membrane"/>
    <property type="evidence" value="ECO:0007669"/>
    <property type="project" value="UniProtKB-SubCell"/>
</dbReference>
<protein>
    <submittedName>
        <fullName evidence="11 12">Ribosome-binding protein 1 isoform X1</fullName>
    </submittedName>
</protein>
<dbReference type="Pfam" id="PF05104">
    <property type="entry name" value="Rib_recp_KP_reg"/>
    <property type="match status" value="2"/>
</dbReference>
<feature type="compositionally biased region" description="Basic and acidic residues" evidence="7">
    <location>
        <begin position="64"/>
        <end position="80"/>
    </location>
</feature>
<dbReference type="eggNOG" id="ENOG502QV05">
    <property type="taxonomic scope" value="Eukaryota"/>
</dbReference>
<feature type="region of interest" description="Disordered" evidence="7">
    <location>
        <begin position="966"/>
        <end position="994"/>
    </location>
</feature>
<keyword evidence="4 8" id="KW-1133">Transmembrane helix</keyword>
<feature type="compositionally biased region" description="Basic and acidic residues" evidence="7">
    <location>
        <begin position="966"/>
        <end position="978"/>
    </location>
</feature>
<feature type="region of interest" description="Disordered" evidence="7">
    <location>
        <begin position="39"/>
        <end position="108"/>
    </location>
</feature>
<keyword evidence="6" id="KW-0175">Coiled coil</keyword>
<accession>A0A1U8DE39</accession>
<dbReference type="InterPro" id="IPR007794">
    <property type="entry name" value="Rib_rcpt_KP"/>
</dbReference>
<reference evidence="11 12" key="1">
    <citation type="submission" date="2025-04" db="UniProtKB">
        <authorList>
            <consortium name="RefSeq"/>
        </authorList>
    </citation>
    <scope>IDENTIFICATION</scope>
</reference>
<evidence type="ECO:0000256" key="2">
    <source>
        <dbReference type="ARBA" id="ARBA00022692"/>
    </source>
</evidence>
<evidence type="ECO:0000313" key="10">
    <source>
        <dbReference type="Proteomes" id="UP000189705"/>
    </source>
</evidence>
<sequence>MDLYDPQTLGFMVFGGFMVISAIGIFLVSTFSMKETSYEEALAKQRKELEKSQQHKVEKKKKEKPVEKKVKTKKKEEKPNGKIPEQEPGQEVTDASKEVAPEPAPVSELTVLESPIVVVSAAPQEKEKPVPSPKEKKKKEKKVPKVEPAPSSVVASPPSPVLQASPLKKIAQVVEVECRPLGQQSGPRANSAVKKADPLVSQEELRPDGAAKKATSKKKGEAVPTDADGPLYLPYKTLVSTISSMIFSEGEAQQLIEILSERAGVVQDTWHTATQKGDPVTVLKRQLEEKEKQLSAEQEDASAAKNKLRELIKELAAEKAKTIGVETKLKEQLLAREQEVAAIQARMQASYQDHVNETQQLQGKIRSLQEQLENGPNTQLARLQQENSILRDALNQATSQTESKQNAELAKLRQECSKLTKELSEKSETLQQEEQQKKSLEVKAAAFEKQIDQLQTSQKETETVLQKRLDEVSEELRKTQTSYKSLLTDTEKTKEQQQSLTELQAKLLSSEMETKSKSEELDGLKTKLLEASAENMQLTERIKSIEALLEAGQTREAEKDKGLQEANQAEVSQLQLRLQEKSDQVALLEKEAMELKEIAEQQKTKNNDLREKNWKAMEALATAERACEEKVLAAAKGKEESEQQLGAVQALTQQTLLSAFPEVTVSSQQTYNEWLREFKEKTLEMLKQQMAKTESVDSALKLQEAEEAQSTLQVQCEQYRTTLAETEGMLQALQKSVEKEEQVWKAKLTVSEEELQKSRVQVQSLEEAVEKLRVELQNTDQVKEYTSLLEAQLKSHLETANSERQNYTKEVEMLRQLLSESQDQLEAAKTEAQKQSKELALVRQQLSEMKNHVQDGEVVGLQADQNEHKPLELKTQLEQTEANLDSEQVLRQKLALELEEAQNAVYCLQVELEKLRSPENVASSGMEEAQQLKERLEKEKKLTKDLGRAATKLQELLKITQEQLGKERETVKKLKEQLQETGEDNDGSKEGTSV</sequence>
<evidence type="ECO:0000256" key="7">
    <source>
        <dbReference type="SAM" id="MobiDB-lite"/>
    </source>
</evidence>
<feature type="coiled-coil region" evidence="6">
    <location>
        <begin position="521"/>
        <end position="626"/>
    </location>
</feature>
<evidence type="ECO:0000256" key="5">
    <source>
        <dbReference type="ARBA" id="ARBA00023136"/>
    </source>
</evidence>
<dbReference type="GO" id="GO:0015031">
    <property type="term" value="P:protein transport"/>
    <property type="evidence" value="ECO:0007669"/>
    <property type="project" value="InterPro"/>
</dbReference>